<keyword evidence="1" id="KW-0472">Membrane</keyword>
<keyword evidence="1" id="KW-0812">Transmembrane</keyword>
<evidence type="ECO:0000313" key="3">
    <source>
        <dbReference type="Proteomes" id="UP000018144"/>
    </source>
</evidence>
<keyword evidence="1" id="KW-1133">Transmembrane helix</keyword>
<evidence type="ECO:0000313" key="2">
    <source>
        <dbReference type="EMBL" id="CCX10930.1"/>
    </source>
</evidence>
<dbReference type="EMBL" id="HF935578">
    <property type="protein sequence ID" value="CCX10930.1"/>
    <property type="molecule type" value="Genomic_DNA"/>
</dbReference>
<proteinExistence type="predicted"/>
<dbReference type="AlphaFoldDB" id="U4L4Y8"/>
<protein>
    <submittedName>
        <fullName evidence="2">Uncharacterized protein</fullName>
    </submittedName>
</protein>
<name>U4L4Y8_PYROM</name>
<gene>
    <name evidence="2" type="ORF">PCON_10524</name>
</gene>
<sequence length="102" mass="11663">MTLAVIARHYIIPMSAFLSTVALAIISAVALRRRIHSIFVKAMASPDVISAREFFDYTFAALVVLHDSFIFMCWELAFLLETLLEDVIDAMLDDHRDLLRFE</sequence>
<feature type="transmembrane region" description="Helical" evidence="1">
    <location>
        <begin position="12"/>
        <end position="31"/>
    </location>
</feature>
<reference evidence="2 3" key="1">
    <citation type="journal article" date="2013" name="PLoS Genet.">
        <title>The genome and development-dependent transcriptomes of Pyronema confluens: a window into fungal evolution.</title>
        <authorList>
            <person name="Traeger S."/>
            <person name="Altegoer F."/>
            <person name="Freitag M."/>
            <person name="Gabaldon T."/>
            <person name="Kempken F."/>
            <person name="Kumar A."/>
            <person name="Marcet-Houben M."/>
            <person name="Poggeler S."/>
            <person name="Stajich J.E."/>
            <person name="Nowrousian M."/>
        </authorList>
    </citation>
    <scope>NUCLEOTIDE SEQUENCE [LARGE SCALE GENOMIC DNA]</scope>
    <source>
        <strain evidence="3">CBS 100304</strain>
        <tissue evidence="2">Vegetative mycelium</tissue>
    </source>
</reference>
<organism evidence="2 3">
    <name type="scientific">Pyronema omphalodes (strain CBS 100304)</name>
    <name type="common">Pyronema confluens</name>
    <dbReference type="NCBI Taxonomy" id="1076935"/>
    <lineage>
        <taxon>Eukaryota</taxon>
        <taxon>Fungi</taxon>
        <taxon>Dikarya</taxon>
        <taxon>Ascomycota</taxon>
        <taxon>Pezizomycotina</taxon>
        <taxon>Pezizomycetes</taxon>
        <taxon>Pezizales</taxon>
        <taxon>Pyronemataceae</taxon>
        <taxon>Pyronema</taxon>
    </lineage>
</organism>
<evidence type="ECO:0000256" key="1">
    <source>
        <dbReference type="SAM" id="Phobius"/>
    </source>
</evidence>
<dbReference type="Proteomes" id="UP000018144">
    <property type="component" value="Unassembled WGS sequence"/>
</dbReference>
<accession>U4L4Y8</accession>
<keyword evidence="3" id="KW-1185">Reference proteome</keyword>